<evidence type="ECO:0000256" key="1">
    <source>
        <dbReference type="SAM" id="MobiDB-lite"/>
    </source>
</evidence>
<evidence type="ECO:0000313" key="2">
    <source>
        <dbReference type="EMBL" id="KAB0286560.1"/>
    </source>
</evidence>
<dbReference type="RefSeq" id="WP_032549564.1">
    <property type="nucleotide sequence ID" value="NZ_BTGL01000004.1"/>
</dbReference>
<organism evidence="4 5">
    <name type="scientific">Vibrio fortis</name>
    <dbReference type="NCBI Taxonomy" id="212667"/>
    <lineage>
        <taxon>Bacteria</taxon>
        <taxon>Pseudomonadati</taxon>
        <taxon>Pseudomonadota</taxon>
        <taxon>Gammaproteobacteria</taxon>
        <taxon>Vibrionales</taxon>
        <taxon>Vibrionaceae</taxon>
        <taxon>Vibrio</taxon>
    </lineage>
</organism>
<feature type="region of interest" description="Disordered" evidence="1">
    <location>
        <begin position="94"/>
        <end position="113"/>
    </location>
</feature>
<protein>
    <recommendedName>
        <fullName evidence="8">Lipoprotein</fullName>
    </recommendedName>
</protein>
<dbReference type="PROSITE" id="PS51257">
    <property type="entry name" value="PROKAR_LIPOPROTEIN"/>
    <property type="match status" value="1"/>
</dbReference>
<dbReference type="Proteomes" id="UP000027219">
    <property type="component" value="Unassembled WGS sequence"/>
</dbReference>
<comment type="caution">
    <text evidence="4">The sequence shown here is derived from an EMBL/GenBank/DDBJ whole genome shotgun (WGS) entry which is preliminary data.</text>
</comment>
<dbReference type="Proteomes" id="UP000326789">
    <property type="component" value="Unassembled WGS sequence"/>
</dbReference>
<sequence>MKAAISITLLVLLTGCTHNQSKALNANTSSVNVYAQSMSNMQLCDTLYYGRPSNQTLAAIGAEFNRRGLSKTWCDAEANKLYLTQALNWLAQQADSDDEQTESDDSAVILPAN</sequence>
<evidence type="ECO:0000313" key="5">
    <source>
        <dbReference type="Proteomes" id="UP000027219"/>
    </source>
</evidence>
<evidence type="ECO:0000313" key="4">
    <source>
        <dbReference type="EMBL" id="KDN30510.1"/>
    </source>
</evidence>
<dbReference type="OrthoDB" id="5825109at2"/>
<name>A0A066UTT7_9VIBR</name>
<feature type="compositionally biased region" description="Acidic residues" evidence="1">
    <location>
        <begin position="95"/>
        <end position="105"/>
    </location>
</feature>
<evidence type="ECO:0000313" key="6">
    <source>
        <dbReference type="Proteomes" id="UP000326687"/>
    </source>
</evidence>
<accession>A0A066UTT7</accession>
<reference evidence="3 6" key="2">
    <citation type="submission" date="2019-09" db="EMBL/GenBank/DDBJ databases">
        <title>Vibrio Fortis S7-72.</title>
        <authorList>
            <person name="Das S.K."/>
        </authorList>
    </citation>
    <scope>NUCLEOTIDE SEQUENCE [LARGE SCALE GENOMIC DNA]</scope>
    <source>
        <strain evidence="3 6">S7-72</strain>
    </source>
</reference>
<dbReference type="STRING" id="212667.VFDL14_07210"/>
<dbReference type="EMBL" id="VXDD01000001">
    <property type="protein sequence ID" value="KAB0304154.1"/>
    <property type="molecule type" value="Genomic_DNA"/>
</dbReference>
<dbReference type="AlphaFoldDB" id="A0A066UTT7"/>
<dbReference type="Proteomes" id="UP000326687">
    <property type="component" value="Unassembled WGS sequence"/>
</dbReference>
<dbReference type="EMBL" id="JFFR01000002">
    <property type="protein sequence ID" value="KDN30510.1"/>
    <property type="molecule type" value="Genomic_DNA"/>
</dbReference>
<gene>
    <name evidence="2" type="ORF">F2P58_18015</name>
    <name evidence="3" type="ORF">F2Z80_09480</name>
    <name evidence="4" type="ORF">VFDL14_07210</name>
</gene>
<reference evidence="4 5" key="1">
    <citation type="submission" date="2014-02" db="EMBL/GenBank/DDBJ databases">
        <title>Vibrio fortis Dalian14 Genome Sequencing.</title>
        <authorList>
            <person name="Wang Y."/>
            <person name="Song L."/>
            <person name="Liu G."/>
            <person name="Ding J."/>
        </authorList>
    </citation>
    <scope>NUCLEOTIDE SEQUENCE [LARGE SCALE GENOMIC DNA]</scope>
    <source>
        <strain evidence="4 5">Dalian14</strain>
    </source>
</reference>
<dbReference type="EMBL" id="VWSE01000008">
    <property type="protein sequence ID" value="KAB0286560.1"/>
    <property type="molecule type" value="Genomic_DNA"/>
</dbReference>
<evidence type="ECO:0000313" key="7">
    <source>
        <dbReference type="Proteomes" id="UP000326789"/>
    </source>
</evidence>
<proteinExistence type="predicted"/>
<keyword evidence="5" id="KW-1185">Reference proteome</keyword>
<evidence type="ECO:0008006" key="8">
    <source>
        <dbReference type="Google" id="ProtNLM"/>
    </source>
</evidence>
<evidence type="ECO:0000313" key="3">
    <source>
        <dbReference type="EMBL" id="KAB0304154.1"/>
    </source>
</evidence>
<reference evidence="2 7" key="3">
    <citation type="submission" date="2019-09" db="EMBL/GenBank/DDBJ databases">
        <title>Whole genome sequence of Vibrio fortis.</title>
        <authorList>
            <person name="Das S.K."/>
        </authorList>
    </citation>
    <scope>NUCLEOTIDE SEQUENCE [LARGE SCALE GENOMIC DNA]</scope>
    <source>
        <strain evidence="2 7">AN60</strain>
    </source>
</reference>